<feature type="compositionally biased region" description="Polar residues" evidence="2">
    <location>
        <begin position="1629"/>
        <end position="1639"/>
    </location>
</feature>
<dbReference type="Pfam" id="PF04851">
    <property type="entry name" value="ResIII"/>
    <property type="match status" value="1"/>
</dbReference>
<keyword evidence="5" id="KW-0378">Hydrolase</keyword>
<gene>
    <name evidence="5" type="ORF">P5G59_19680</name>
</gene>
<accession>A0ABT8J2S1</accession>
<feature type="domain" description="Helicase C-terminal" evidence="4">
    <location>
        <begin position="1216"/>
        <end position="1299"/>
    </location>
</feature>
<evidence type="ECO:0000313" key="5">
    <source>
        <dbReference type="EMBL" id="MDN4599379.1"/>
    </source>
</evidence>
<keyword evidence="1" id="KW-0175">Coiled coil</keyword>
<dbReference type="Gene3D" id="3.40.50.300">
    <property type="entry name" value="P-loop containing nucleotide triphosphate hydrolases"/>
    <property type="match status" value="1"/>
</dbReference>
<reference evidence="5" key="1">
    <citation type="submission" date="2023-03" db="EMBL/GenBank/DDBJ databases">
        <title>MT1 and MT2 Draft Genomes of Novel Species.</title>
        <authorList>
            <person name="Venkateswaran K."/>
        </authorList>
    </citation>
    <scope>NUCLEOTIDE SEQUENCE</scope>
    <source>
        <strain evidence="5">F6_8S_P_1A</strain>
    </source>
</reference>
<evidence type="ECO:0000256" key="1">
    <source>
        <dbReference type="SAM" id="Coils"/>
    </source>
</evidence>
<dbReference type="InterPro" id="IPR006935">
    <property type="entry name" value="Helicase/UvrB_N"/>
</dbReference>
<dbReference type="InterPro" id="IPR038718">
    <property type="entry name" value="SNF2-like_sf"/>
</dbReference>
<dbReference type="InterPro" id="IPR029063">
    <property type="entry name" value="SAM-dependent_MTases_sf"/>
</dbReference>
<keyword evidence="6" id="KW-1185">Reference proteome</keyword>
<dbReference type="Gene3D" id="3.40.50.150">
    <property type="entry name" value="Vaccinia Virus protein VP39"/>
    <property type="match status" value="1"/>
</dbReference>
<dbReference type="PANTHER" id="PTHR41313">
    <property type="entry name" value="ADENINE-SPECIFIC METHYLTRANSFERASE"/>
    <property type="match status" value="1"/>
</dbReference>
<keyword evidence="5" id="KW-0067">ATP-binding</keyword>
<evidence type="ECO:0000313" key="6">
    <source>
        <dbReference type="Proteomes" id="UP001174210"/>
    </source>
</evidence>
<dbReference type="SMART" id="SM00487">
    <property type="entry name" value="DEXDc"/>
    <property type="match status" value="1"/>
</dbReference>
<dbReference type="PRINTS" id="PR00507">
    <property type="entry name" value="N12N6MTFRASE"/>
</dbReference>
<dbReference type="InterPro" id="IPR014001">
    <property type="entry name" value="Helicase_ATP-bd"/>
</dbReference>
<organism evidence="5 6">
    <name type="scientific">Leifsonia virtsii</name>
    <dbReference type="NCBI Taxonomy" id="3035915"/>
    <lineage>
        <taxon>Bacteria</taxon>
        <taxon>Bacillati</taxon>
        <taxon>Actinomycetota</taxon>
        <taxon>Actinomycetes</taxon>
        <taxon>Micrococcales</taxon>
        <taxon>Microbacteriaceae</taxon>
        <taxon>Leifsonia</taxon>
    </lineage>
</organism>
<dbReference type="Gene3D" id="3.40.50.10810">
    <property type="entry name" value="Tandem AAA-ATPase domain"/>
    <property type="match status" value="1"/>
</dbReference>
<dbReference type="EMBL" id="JAROCB010000006">
    <property type="protein sequence ID" value="MDN4599379.1"/>
    <property type="molecule type" value="Genomic_DNA"/>
</dbReference>
<keyword evidence="5" id="KW-0347">Helicase</keyword>
<feature type="coiled-coil region" evidence="1">
    <location>
        <begin position="1366"/>
        <end position="1400"/>
    </location>
</feature>
<dbReference type="GO" id="GO:0004386">
    <property type="term" value="F:helicase activity"/>
    <property type="evidence" value="ECO:0007669"/>
    <property type="project" value="UniProtKB-KW"/>
</dbReference>
<dbReference type="SMART" id="SM00490">
    <property type="entry name" value="HELICc"/>
    <property type="match status" value="1"/>
</dbReference>
<dbReference type="InterPro" id="IPR052933">
    <property type="entry name" value="DNA_Protect_Modify"/>
</dbReference>
<dbReference type="InterPro" id="IPR027417">
    <property type="entry name" value="P-loop_NTPase"/>
</dbReference>
<dbReference type="Proteomes" id="UP001174210">
    <property type="component" value="Unassembled WGS sequence"/>
</dbReference>
<evidence type="ECO:0000259" key="3">
    <source>
        <dbReference type="SMART" id="SM00487"/>
    </source>
</evidence>
<dbReference type="RefSeq" id="WP_301220718.1">
    <property type="nucleotide sequence ID" value="NZ_JAROCB010000006.1"/>
</dbReference>
<comment type="caution">
    <text evidence="5">The sequence shown here is derived from an EMBL/GenBank/DDBJ whole genome shotgun (WGS) entry which is preliminary data.</text>
</comment>
<dbReference type="SUPFAM" id="SSF52540">
    <property type="entry name" value="P-loop containing nucleoside triphosphate hydrolases"/>
    <property type="match status" value="2"/>
</dbReference>
<dbReference type="Pfam" id="PF00271">
    <property type="entry name" value="Helicase_C"/>
    <property type="match status" value="1"/>
</dbReference>
<protein>
    <submittedName>
        <fullName evidence="5">DEAD/DEAH box helicase family protein</fullName>
    </submittedName>
</protein>
<name>A0ABT8J2S1_9MICO</name>
<feature type="compositionally biased region" description="Pro residues" evidence="2">
    <location>
        <begin position="1640"/>
        <end position="1649"/>
    </location>
</feature>
<keyword evidence="5" id="KW-0547">Nucleotide-binding</keyword>
<dbReference type="SUPFAM" id="SSF53335">
    <property type="entry name" value="S-adenosyl-L-methionine-dependent methyltransferases"/>
    <property type="match status" value="1"/>
</dbReference>
<dbReference type="CDD" id="cd02440">
    <property type="entry name" value="AdoMet_MTases"/>
    <property type="match status" value="1"/>
</dbReference>
<feature type="domain" description="Helicase ATP-binding" evidence="3">
    <location>
        <begin position="759"/>
        <end position="1028"/>
    </location>
</feature>
<dbReference type="PANTHER" id="PTHR41313:SF1">
    <property type="entry name" value="DNA METHYLASE ADENINE-SPECIFIC DOMAIN-CONTAINING PROTEIN"/>
    <property type="match status" value="1"/>
</dbReference>
<sequence>MRAIMLARTLVDEGRPATSDEKQTLARFSSWGAIPDVFDDTKTSWSTERALLRDLLSQEQWDQARRTTINAHYTDPAYVRQMWSTLQELGFDGGTVLEPGAGAGTFIGMAPESAAMVGVELDETTAAIAAAVYPHAQIRAESFADTKYPAGHFDAAIGNVPFGNVTLHDPVHNAGRHSLHDHFIIKSLALTRPGGMVAVLTSRYTLDTQNPAARREMSKMADLVGAVRLPSGAHRRAAGTEVVTDLLVFRRREPGRPAASDVWETVHAHQVDGEVVKTNAYFDTRPENVLGTYTIGPSQFGPTLYVTGDLTDVESNLRTALDGIVADARERSQLFTARSEESQLQQKDHRPELAEVFDGTLLAEEDGSFAQVQGGRAEPVKVPKSAAVEVRALLSLRDQARILLEMEAASADDTAELEHAREALRTDYERYSTKYGPLNRYTMRETGRVDDETGAPRMARITPTATRILRQDPFGSLVMALEVFDDEKQDAVPASLLSRRVVVPRPEVQGAETPSEAIALSMDRTGGIDLPLIAHLLGTDESEARAALGTLVYDDPALDRLVPAAEYLSGDIRVKLDAARAAAEADPDRFAPNVPALERVVPEPLTMEEIAVRMGAVWIDPGTHQQFLREILRDQGLTVENPMPGKWVVKSQTRRSILATDEWGTSRRPAQDVAEAVMEQRALTVYDELDDGKRILNPTETQAATEKAEKLQARFAEWVWEDAERAHRLTEEYNRRFNSIVLRDYTDAGDYLTFPGMAANFTPRPHQRAAVARMISEPAVLLAHEVGAGKTAEMAMGATEMRRMGLINKPIVVVPNHMLEQFAREWLQIYPQAKILAASTDDLAGDKRRLFVARAAANDWDAIIATRTAFERIPVSPAFEAEYIRERVHELEANIAAARSAGSSTVKMIEKAKVRFEEKLKAKLDKPADPGITFESSGIDYVIVDEAHDYKNLTTESNIDAAAILPGSGRATDLHLKMEYLRSRHGLRAGTLATATPLANSITEAHVMQRYLRPDLLQAAGVLTFDTWAATFGELVTEMEMGPAGGFRLKTRFSKFQNVPEMLRMWHVFADVKTAEDLGLPVPLLRARPDGERAQHVHVIPPTPALESYLEHIGQRAEMVAAKAVPPEEDNMLKIAGDGRKAALDMRMVGAEHAQPGSKLEVVAATILNEWQAGKDLTYLDTITGEVSENPGGLQIVFNDLGTPAKDRWDAYNELKRLLVAGGMHPDRIRFIHSARNDAEKGRLFAAARSGHVDVLLGSTGKMGTGVNVQARAIAMHNIDVPWRPADIQQRNGRGIRQGNQNAEIAVHNYVVERSFDAYMWQTVERKAKFIAQVMRGKLDVREMEDIGDFALSAAEAKALSSGNPLLLEQAQAADQAAKLERLERAHARSQRNLHEMHAVATQRAQLAQDRIEILEQMIPAAVPTDGDRFRAVIDGRSYDKRADAAAAIAVWARSKYLGSLPVYAERDLGELGQLGGFTIDMRTRPQLGSIQIVAELRGVPNATVSVGREEMASPGIGYVTRLENLTASLPRLLADQRGVLREAESTLQDAQARIGRPFPRADELAEAQQRLTSITAELNALAAEASKTAPAAAPTADAATAGATAAGARAARVDVDGIANRIDALTAPTDSRPTWQPNTVPPPTQQIR</sequence>
<dbReference type="InterPro" id="IPR001650">
    <property type="entry name" value="Helicase_C-like"/>
</dbReference>
<proteinExistence type="predicted"/>
<feature type="region of interest" description="Disordered" evidence="2">
    <location>
        <begin position="1625"/>
        <end position="1649"/>
    </location>
</feature>
<evidence type="ECO:0000259" key="4">
    <source>
        <dbReference type="SMART" id="SM00490"/>
    </source>
</evidence>
<evidence type="ECO:0000256" key="2">
    <source>
        <dbReference type="SAM" id="MobiDB-lite"/>
    </source>
</evidence>
<feature type="coiled-coil region" evidence="1">
    <location>
        <begin position="1534"/>
        <end position="1585"/>
    </location>
</feature>